<comment type="caution">
    <text evidence="3">The sequence shown here is derived from an EMBL/GenBank/DDBJ whole genome shotgun (WGS) entry which is preliminary data.</text>
</comment>
<dbReference type="InterPro" id="IPR024849">
    <property type="entry name" value="Shootin-1"/>
</dbReference>
<accession>A0A9J6BMN8</accession>
<keyword evidence="4" id="KW-1185">Reference proteome</keyword>
<dbReference type="GO" id="GO:0048812">
    <property type="term" value="P:neuron projection morphogenesis"/>
    <property type="evidence" value="ECO:0007669"/>
    <property type="project" value="TreeGrafter"/>
</dbReference>
<dbReference type="GO" id="GO:0044295">
    <property type="term" value="C:axonal growth cone"/>
    <property type="evidence" value="ECO:0007669"/>
    <property type="project" value="TreeGrafter"/>
</dbReference>
<feature type="region of interest" description="Disordered" evidence="2">
    <location>
        <begin position="398"/>
        <end position="419"/>
    </location>
</feature>
<feature type="region of interest" description="Disordered" evidence="2">
    <location>
        <begin position="32"/>
        <end position="65"/>
    </location>
</feature>
<evidence type="ECO:0000256" key="1">
    <source>
        <dbReference type="SAM" id="Coils"/>
    </source>
</evidence>
<feature type="coiled-coil region" evidence="1">
    <location>
        <begin position="92"/>
        <end position="160"/>
    </location>
</feature>
<evidence type="ECO:0000313" key="4">
    <source>
        <dbReference type="Proteomes" id="UP001107558"/>
    </source>
</evidence>
<dbReference type="AlphaFoldDB" id="A0A9J6BMN8"/>
<dbReference type="PANTHER" id="PTHR46606">
    <property type="entry name" value="SHOOTIN-1"/>
    <property type="match status" value="1"/>
</dbReference>
<protein>
    <recommendedName>
        <fullName evidence="5">Shootin-1</fullName>
    </recommendedName>
</protein>
<feature type="coiled-coil region" evidence="1">
    <location>
        <begin position="193"/>
        <end position="237"/>
    </location>
</feature>
<gene>
    <name evidence="3" type="ORF">PVAND_001210</name>
</gene>
<dbReference type="OrthoDB" id="8069082at2759"/>
<sequence length="514" mass="59197">MADSPTNRKSSIPILKQSNKTKSFQSYVSLNLNDDSASNADRKSRSPSTSPTENVQTKSLKAQKQSIPKLEIDNDIVITKLCDENKRLKDHQTQLISKYEEALRENMEIQNKNDELQRELLHFRRENSEKLQLQKTIENLQKQQIDMIEKNKKLQKKLEEILPESIKDEVSSYESSRANLDIMMELEKLKSYLNNVELQLYEANEHIADLLEKKQELEAENLNLKSENGELKNLTKLMQANMYETLNTSKRMEETFLLIKSERDELIKRQSINRDSTDGKTTTVTEEIANLKTELKRQKAHYEAQFIEYKTNVEKEMELKISSELETLKVQIQLLETELEISRMRAENAEEELRQLKATIRMSASKFSEMDAVKASSSSTAPIAPPPPPPLPNFNVPTTSTNTLPTNKGFRSRSNSQTLSDAISDAQHKLQHGTMSNETKEKTATGLEAVINDLKNGRVTLRRRQPRPTIPISPKEDYKDIYQLLERNQKQNRSSVKILNNELSKAFKKFNINI</sequence>
<evidence type="ECO:0000256" key="2">
    <source>
        <dbReference type="SAM" id="MobiDB-lite"/>
    </source>
</evidence>
<evidence type="ECO:0000313" key="3">
    <source>
        <dbReference type="EMBL" id="KAG5670984.1"/>
    </source>
</evidence>
<dbReference type="GO" id="GO:2001224">
    <property type="term" value="P:positive regulation of neuron migration"/>
    <property type="evidence" value="ECO:0007669"/>
    <property type="project" value="TreeGrafter"/>
</dbReference>
<dbReference type="Proteomes" id="UP001107558">
    <property type="component" value="Chromosome 3"/>
</dbReference>
<dbReference type="EMBL" id="JADBJN010000003">
    <property type="protein sequence ID" value="KAG5670984.1"/>
    <property type="molecule type" value="Genomic_DNA"/>
</dbReference>
<evidence type="ECO:0008006" key="5">
    <source>
        <dbReference type="Google" id="ProtNLM"/>
    </source>
</evidence>
<name>A0A9J6BMN8_POLVA</name>
<feature type="compositionally biased region" description="Polar residues" evidence="2">
    <location>
        <begin position="46"/>
        <end position="65"/>
    </location>
</feature>
<dbReference type="PANTHER" id="PTHR46606:SF5">
    <property type="entry name" value="SHOOTIN-1"/>
    <property type="match status" value="1"/>
</dbReference>
<keyword evidence="1" id="KW-0175">Coiled coil</keyword>
<proteinExistence type="predicted"/>
<dbReference type="GO" id="GO:0031252">
    <property type="term" value="C:cell leading edge"/>
    <property type="evidence" value="ECO:0007669"/>
    <property type="project" value="TreeGrafter"/>
</dbReference>
<feature type="coiled-coil region" evidence="1">
    <location>
        <begin position="292"/>
        <end position="366"/>
    </location>
</feature>
<organism evidence="3 4">
    <name type="scientific">Polypedilum vanderplanki</name>
    <name type="common">Sleeping chironomid midge</name>
    <dbReference type="NCBI Taxonomy" id="319348"/>
    <lineage>
        <taxon>Eukaryota</taxon>
        <taxon>Metazoa</taxon>
        <taxon>Ecdysozoa</taxon>
        <taxon>Arthropoda</taxon>
        <taxon>Hexapoda</taxon>
        <taxon>Insecta</taxon>
        <taxon>Pterygota</taxon>
        <taxon>Neoptera</taxon>
        <taxon>Endopterygota</taxon>
        <taxon>Diptera</taxon>
        <taxon>Nematocera</taxon>
        <taxon>Chironomoidea</taxon>
        <taxon>Chironomidae</taxon>
        <taxon>Chironominae</taxon>
        <taxon>Polypedilum</taxon>
        <taxon>Polypedilum</taxon>
    </lineage>
</organism>
<dbReference type="GO" id="GO:0005737">
    <property type="term" value="C:cytoplasm"/>
    <property type="evidence" value="ECO:0007669"/>
    <property type="project" value="TreeGrafter"/>
</dbReference>
<reference evidence="3" key="1">
    <citation type="submission" date="2021-03" db="EMBL/GenBank/DDBJ databases">
        <title>Chromosome level genome of the anhydrobiotic midge Polypedilum vanderplanki.</title>
        <authorList>
            <person name="Yoshida Y."/>
            <person name="Kikawada T."/>
            <person name="Gusev O."/>
        </authorList>
    </citation>
    <scope>NUCLEOTIDE SEQUENCE</scope>
    <source>
        <strain evidence="3">NIAS01</strain>
        <tissue evidence="3">Whole body or cell culture</tissue>
    </source>
</reference>